<organism evidence="1 2">
    <name type="scientific">Actinopolymorpha pittospori</name>
    <dbReference type="NCBI Taxonomy" id="648752"/>
    <lineage>
        <taxon>Bacteria</taxon>
        <taxon>Bacillati</taxon>
        <taxon>Actinomycetota</taxon>
        <taxon>Actinomycetes</taxon>
        <taxon>Propionibacteriales</taxon>
        <taxon>Actinopolymorphaceae</taxon>
        <taxon>Actinopolymorpha</taxon>
    </lineage>
</organism>
<gene>
    <name evidence="1" type="ORF">HEB94_003225</name>
</gene>
<evidence type="ECO:0000313" key="1">
    <source>
        <dbReference type="EMBL" id="MBE1606377.1"/>
    </source>
</evidence>
<accession>A0A927R871</accession>
<comment type="caution">
    <text evidence="1">The sequence shown here is derived from an EMBL/GenBank/DDBJ whole genome shotgun (WGS) entry which is preliminary data.</text>
</comment>
<reference evidence="1" key="1">
    <citation type="submission" date="2020-10" db="EMBL/GenBank/DDBJ databases">
        <title>Sequencing the genomes of 1000 actinobacteria strains.</title>
        <authorList>
            <person name="Klenk H.-P."/>
        </authorList>
    </citation>
    <scope>NUCLEOTIDE SEQUENCE</scope>
    <source>
        <strain evidence="1">DSM 45354</strain>
    </source>
</reference>
<dbReference type="Proteomes" id="UP000638648">
    <property type="component" value="Unassembled WGS sequence"/>
</dbReference>
<dbReference type="RefSeq" id="WP_192750517.1">
    <property type="nucleotide sequence ID" value="NZ_BAABJL010000245.1"/>
</dbReference>
<name>A0A927R871_9ACTN</name>
<dbReference type="AlphaFoldDB" id="A0A927R871"/>
<dbReference type="EMBL" id="JADBEM010000001">
    <property type="protein sequence ID" value="MBE1606377.1"/>
    <property type="molecule type" value="Genomic_DNA"/>
</dbReference>
<proteinExistence type="predicted"/>
<sequence>MARGVLIAESLRADADLDRLDLSVDRIWRSDAGVEGAGQPLRWTLLRFSVPDDGAQALAERLAGALDVGAWYVDFSTAEETFVVYAGRVFRYPRGDMAGRAAAAEHGRAVGVPEEQLDWPV</sequence>
<protein>
    <submittedName>
        <fullName evidence="1">Uncharacterized protein</fullName>
    </submittedName>
</protein>
<evidence type="ECO:0000313" key="2">
    <source>
        <dbReference type="Proteomes" id="UP000638648"/>
    </source>
</evidence>
<keyword evidence="2" id="KW-1185">Reference proteome</keyword>